<dbReference type="InterPro" id="IPR002938">
    <property type="entry name" value="FAD-bd"/>
</dbReference>
<reference evidence="5" key="1">
    <citation type="submission" date="2023-04" db="EMBL/GenBank/DDBJ databases">
        <title>Black Yeasts Isolated from many extreme environments.</title>
        <authorList>
            <person name="Coleine C."/>
            <person name="Stajich J.E."/>
            <person name="Selbmann L."/>
        </authorList>
    </citation>
    <scope>NUCLEOTIDE SEQUENCE</scope>
    <source>
        <strain evidence="5">CCFEE 5312</strain>
    </source>
</reference>
<evidence type="ECO:0000313" key="6">
    <source>
        <dbReference type="Proteomes" id="UP001271007"/>
    </source>
</evidence>
<dbReference type="InterPro" id="IPR036188">
    <property type="entry name" value="FAD/NAD-bd_sf"/>
</dbReference>
<comment type="caution">
    <text evidence="5">The sequence shown here is derived from an EMBL/GenBank/DDBJ whole genome shotgun (WGS) entry which is preliminary data.</text>
</comment>
<dbReference type="Proteomes" id="UP001271007">
    <property type="component" value="Unassembled WGS sequence"/>
</dbReference>
<dbReference type="InterPro" id="IPR050641">
    <property type="entry name" value="RIFMO-like"/>
</dbReference>
<dbReference type="AlphaFoldDB" id="A0AAJ0DH97"/>
<dbReference type="PRINTS" id="PR00420">
    <property type="entry name" value="RNGMNOXGNASE"/>
</dbReference>
<gene>
    <name evidence="5" type="ORF">LTR09_005122</name>
</gene>
<dbReference type="PANTHER" id="PTHR43004">
    <property type="entry name" value="TRK SYSTEM POTASSIUM UPTAKE PROTEIN"/>
    <property type="match status" value="1"/>
</dbReference>
<evidence type="ECO:0000313" key="5">
    <source>
        <dbReference type="EMBL" id="KAK3053842.1"/>
    </source>
</evidence>
<name>A0AAJ0DH97_9PEZI</name>
<protein>
    <recommendedName>
        <fullName evidence="4">FAD-binding domain-containing protein</fullName>
    </recommendedName>
</protein>
<evidence type="ECO:0000259" key="4">
    <source>
        <dbReference type="Pfam" id="PF01494"/>
    </source>
</evidence>
<keyword evidence="1" id="KW-0285">Flavoprotein</keyword>
<accession>A0AAJ0DH97</accession>
<proteinExistence type="predicted"/>
<keyword evidence="2" id="KW-0274">FAD</keyword>
<evidence type="ECO:0000256" key="1">
    <source>
        <dbReference type="ARBA" id="ARBA00022630"/>
    </source>
</evidence>
<dbReference type="Pfam" id="PF21274">
    <property type="entry name" value="Rng_hyd_C"/>
    <property type="match status" value="1"/>
</dbReference>
<feature type="domain" description="FAD-binding" evidence="4">
    <location>
        <begin position="16"/>
        <end position="382"/>
    </location>
</feature>
<evidence type="ECO:0000256" key="2">
    <source>
        <dbReference type="ARBA" id="ARBA00022827"/>
    </source>
</evidence>
<dbReference type="EMBL" id="JAWDJX010000014">
    <property type="protein sequence ID" value="KAK3053842.1"/>
    <property type="molecule type" value="Genomic_DNA"/>
</dbReference>
<keyword evidence="6" id="KW-1185">Reference proteome</keyword>
<dbReference type="PANTHER" id="PTHR43004:SF8">
    <property type="entry name" value="FAD-BINDING DOMAIN-CONTAINING PROTEIN-RELATED"/>
    <property type="match status" value="1"/>
</dbReference>
<keyword evidence="3" id="KW-0560">Oxidoreductase</keyword>
<dbReference type="GO" id="GO:0071949">
    <property type="term" value="F:FAD binding"/>
    <property type="evidence" value="ECO:0007669"/>
    <property type="project" value="InterPro"/>
</dbReference>
<evidence type="ECO:0000256" key="3">
    <source>
        <dbReference type="ARBA" id="ARBA00023002"/>
    </source>
</evidence>
<dbReference type="Gene3D" id="3.30.9.10">
    <property type="entry name" value="D-Amino Acid Oxidase, subunit A, domain 2"/>
    <property type="match status" value="1"/>
</dbReference>
<dbReference type="SUPFAM" id="SSF51905">
    <property type="entry name" value="FAD/NAD(P)-binding domain"/>
    <property type="match status" value="1"/>
</dbReference>
<organism evidence="5 6">
    <name type="scientific">Extremus antarcticus</name>
    <dbReference type="NCBI Taxonomy" id="702011"/>
    <lineage>
        <taxon>Eukaryota</taxon>
        <taxon>Fungi</taxon>
        <taxon>Dikarya</taxon>
        <taxon>Ascomycota</taxon>
        <taxon>Pezizomycotina</taxon>
        <taxon>Dothideomycetes</taxon>
        <taxon>Dothideomycetidae</taxon>
        <taxon>Mycosphaerellales</taxon>
        <taxon>Extremaceae</taxon>
        <taxon>Extremus</taxon>
    </lineage>
</organism>
<dbReference type="Gene3D" id="3.50.50.60">
    <property type="entry name" value="FAD/NAD(P)-binding domain"/>
    <property type="match status" value="1"/>
</dbReference>
<dbReference type="Gene3D" id="3.40.30.120">
    <property type="match status" value="1"/>
</dbReference>
<sequence>MAMNVSSSQVSTPPHQVIIVGGGPVGLSCSILLSLRNIPHILFERHPDTSIHPKACGINQRTTEIFRVMGIEEEVYQHAAPDTIAGRTAWYTGFGPHGRELYSRDAWGGGKYASEYASHSPSKYCIMPQIRLEPILKRRAVELNPHGIFYNTEVLDSSNDESEGVVRVIVQSRSNGEKREYVGQYAILADGGRMFTDKLGVRWSGEGELFDMVTAHFSSPLRSLHPDPRNFMTWFSNPSMGGSTRTGYLYQIGPWPSMREEDDEYVFACGRATDDPDSFDAETMVARLRRTLGIPDLPINMLTFSHWTVNALFAERWRVGRIFLVGDAAHRIPPWGALGMNTGIQDAQNLIWKLCLALEDPNKYDRLLDTYQTERLEVGKRVGLTSLENMRRHSNLIDTAIGISEKQTAQQNCAEVDAFFDPAHPDYAGKRAAMEMAARELDSEFKAPGYEVGWFYPSVDSGSERGKTHGGQQHPDGTLVYEFYRPSTIPGHHLPHVWVERDGKQCALRDLLTLKNLTLIVEHVIRVMDSRVSVVVVGADGWTDISGTWEQVRGVGASGGVLVRPDGIVAWRGLSSDVEAQVDRILCAKSEATRVNGAAYQGRI</sequence>
<dbReference type="Pfam" id="PF01494">
    <property type="entry name" value="FAD_binding_3"/>
    <property type="match status" value="1"/>
</dbReference>
<dbReference type="GO" id="GO:0016709">
    <property type="term" value="F:oxidoreductase activity, acting on paired donors, with incorporation or reduction of molecular oxygen, NAD(P)H as one donor, and incorporation of one atom of oxygen"/>
    <property type="evidence" value="ECO:0007669"/>
    <property type="project" value="UniProtKB-ARBA"/>
</dbReference>